<dbReference type="Proteomes" id="UP000242287">
    <property type="component" value="Unassembled WGS sequence"/>
</dbReference>
<evidence type="ECO:0000313" key="2">
    <source>
        <dbReference type="EMBL" id="PFH51115.1"/>
    </source>
</evidence>
<feature type="region of interest" description="Disordered" evidence="1">
    <location>
        <begin position="160"/>
        <end position="213"/>
    </location>
</feature>
<organism evidence="2 3">
    <name type="scientific">Amanita thiersii Skay4041</name>
    <dbReference type="NCBI Taxonomy" id="703135"/>
    <lineage>
        <taxon>Eukaryota</taxon>
        <taxon>Fungi</taxon>
        <taxon>Dikarya</taxon>
        <taxon>Basidiomycota</taxon>
        <taxon>Agaricomycotina</taxon>
        <taxon>Agaricomycetes</taxon>
        <taxon>Agaricomycetidae</taxon>
        <taxon>Agaricales</taxon>
        <taxon>Pluteineae</taxon>
        <taxon>Amanitaceae</taxon>
        <taxon>Amanita</taxon>
    </lineage>
</organism>
<reference evidence="2 3" key="1">
    <citation type="submission" date="2014-02" db="EMBL/GenBank/DDBJ databases">
        <title>Transposable element dynamics among asymbiotic and ectomycorrhizal Amanita fungi.</title>
        <authorList>
            <consortium name="DOE Joint Genome Institute"/>
            <person name="Hess J."/>
            <person name="Skrede I."/>
            <person name="Wolfe B."/>
            <person name="LaButti K."/>
            <person name="Ohm R.A."/>
            <person name="Grigoriev I.V."/>
            <person name="Pringle A."/>
        </authorList>
    </citation>
    <scope>NUCLEOTIDE SEQUENCE [LARGE SCALE GENOMIC DNA]</scope>
    <source>
        <strain evidence="2 3">SKay4041</strain>
    </source>
</reference>
<accession>A0A2A9NJF1</accession>
<sequence>MAATANTCSLATPRKPAVSFGSDVFIPDINTQGKPSPFDNMLIPSCQELIRRVKVVERLGVFRKKKPPPPFLFKWCVYRAQRKSLRQYLGYNHQKENSSVRKSTMWETLCLPIPLTSHETVPHTPSPSSYASSSSSFSDNGHTARGCTQTGAQTQIHDYASSDSGTQVLPPRLAYHSRPKSQLSPQAPVANQATTDAPSTSPSNVPAIPGITK</sequence>
<evidence type="ECO:0000313" key="3">
    <source>
        <dbReference type="Proteomes" id="UP000242287"/>
    </source>
</evidence>
<name>A0A2A9NJF1_9AGAR</name>
<dbReference type="EMBL" id="KZ301992">
    <property type="protein sequence ID" value="PFH51115.1"/>
    <property type="molecule type" value="Genomic_DNA"/>
</dbReference>
<keyword evidence="3" id="KW-1185">Reference proteome</keyword>
<feature type="compositionally biased region" description="Polar residues" evidence="1">
    <location>
        <begin position="180"/>
        <end position="204"/>
    </location>
</feature>
<dbReference type="AlphaFoldDB" id="A0A2A9NJF1"/>
<feature type="compositionally biased region" description="Low complexity" evidence="1">
    <location>
        <begin position="126"/>
        <end position="138"/>
    </location>
</feature>
<proteinExistence type="predicted"/>
<evidence type="ECO:0000256" key="1">
    <source>
        <dbReference type="SAM" id="MobiDB-lite"/>
    </source>
</evidence>
<protein>
    <submittedName>
        <fullName evidence="2">Uncharacterized protein</fullName>
    </submittedName>
</protein>
<gene>
    <name evidence="2" type="ORF">AMATHDRAFT_3379</name>
</gene>
<feature type="region of interest" description="Disordered" evidence="1">
    <location>
        <begin position="120"/>
        <end position="147"/>
    </location>
</feature>